<dbReference type="Proteomes" id="UP001470230">
    <property type="component" value="Unassembled WGS sequence"/>
</dbReference>
<comment type="caution">
    <text evidence="1">The sequence shown here is derived from an EMBL/GenBank/DDBJ whole genome shotgun (WGS) entry which is preliminary data.</text>
</comment>
<protein>
    <recommendedName>
        <fullName evidence="3">Protein kinase domain-containing protein</fullName>
    </recommendedName>
</protein>
<gene>
    <name evidence="1" type="ORF">M9Y10_018584</name>
</gene>
<dbReference type="EMBL" id="JAPFFF010000025">
    <property type="protein sequence ID" value="KAK8849990.1"/>
    <property type="molecule type" value="Genomic_DNA"/>
</dbReference>
<name>A0ABR2HN75_9EUKA</name>
<dbReference type="InterPro" id="IPR011009">
    <property type="entry name" value="Kinase-like_dom_sf"/>
</dbReference>
<evidence type="ECO:0000313" key="1">
    <source>
        <dbReference type="EMBL" id="KAK8849990.1"/>
    </source>
</evidence>
<accession>A0ABR2HN75</accession>
<evidence type="ECO:0008006" key="3">
    <source>
        <dbReference type="Google" id="ProtNLM"/>
    </source>
</evidence>
<sequence>MLHGLKHPCICYAIVANPIESIKNIDNEQITTFVYFSEFFDSNLKVAVLKKLLDNTAKTRFVVEMAHAFSYIHKNGLIYRNLNIDCICLIVLQDNVKIQMLMMTKMNFQDQCLMMMIPQNSCHQN</sequence>
<evidence type="ECO:0000313" key="2">
    <source>
        <dbReference type="Proteomes" id="UP001470230"/>
    </source>
</evidence>
<reference evidence="1 2" key="1">
    <citation type="submission" date="2024-04" db="EMBL/GenBank/DDBJ databases">
        <title>Tritrichomonas musculus Genome.</title>
        <authorList>
            <person name="Alves-Ferreira E."/>
            <person name="Grigg M."/>
            <person name="Lorenzi H."/>
            <person name="Galac M."/>
        </authorList>
    </citation>
    <scope>NUCLEOTIDE SEQUENCE [LARGE SCALE GENOMIC DNA]</scope>
    <source>
        <strain evidence="1 2">EAF2021</strain>
    </source>
</reference>
<dbReference type="SUPFAM" id="SSF56112">
    <property type="entry name" value="Protein kinase-like (PK-like)"/>
    <property type="match status" value="1"/>
</dbReference>
<keyword evidence="2" id="KW-1185">Reference proteome</keyword>
<proteinExistence type="predicted"/>
<organism evidence="1 2">
    <name type="scientific">Tritrichomonas musculus</name>
    <dbReference type="NCBI Taxonomy" id="1915356"/>
    <lineage>
        <taxon>Eukaryota</taxon>
        <taxon>Metamonada</taxon>
        <taxon>Parabasalia</taxon>
        <taxon>Tritrichomonadida</taxon>
        <taxon>Tritrichomonadidae</taxon>
        <taxon>Tritrichomonas</taxon>
    </lineage>
</organism>